<gene>
    <name evidence="1" type="ORF">LCGC14_2102640</name>
</gene>
<name>A0A0F9EWL7_9ZZZZ</name>
<comment type="caution">
    <text evidence="1">The sequence shown here is derived from an EMBL/GenBank/DDBJ whole genome shotgun (WGS) entry which is preliminary data.</text>
</comment>
<accession>A0A0F9EWL7</accession>
<organism evidence="1">
    <name type="scientific">marine sediment metagenome</name>
    <dbReference type="NCBI Taxonomy" id="412755"/>
    <lineage>
        <taxon>unclassified sequences</taxon>
        <taxon>metagenomes</taxon>
        <taxon>ecological metagenomes</taxon>
    </lineage>
</organism>
<proteinExistence type="predicted"/>
<evidence type="ECO:0000313" key="1">
    <source>
        <dbReference type="EMBL" id="KKL70661.1"/>
    </source>
</evidence>
<reference evidence="1" key="1">
    <citation type="journal article" date="2015" name="Nature">
        <title>Complex archaea that bridge the gap between prokaryotes and eukaryotes.</title>
        <authorList>
            <person name="Spang A."/>
            <person name="Saw J.H."/>
            <person name="Jorgensen S.L."/>
            <person name="Zaremba-Niedzwiedzka K."/>
            <person name="Martijn J."/>
            <person name="Lind A.E."/>
            <person name="van Eijk R."/>
            <person name="Schleper C."/>
            <person name="Guy L."/>
            <person name="Ettema T.J."/>
        </authorList>
    </citation>
    <scope>NUCLEOTIDE SEQUENCE</scope>
</reference>
<protein>
    <recommendedName>
        <fullName evidence="2">dATP/dGTP diphosphohydrolase MazZ domain-containing protein</fullName>
    </recommendedName>
</protein>
<dbReference type="EMBL" id="LAZR01025834">
    <property type="protein sequence ID" value="KKL70661.1"/>
    <property type="molecule type" value="Genomic_DNA"/>
</dbReference>
<dbReference type="AlphaFoldDB" id="A0A0F9EWL7"/>
<sequence length="118" mass="13563">MAVTRERLEWLVHSGTPDEWAEFINEWREEKGWNDDKKTEGDWAALAHTEISEAFEAYRDGDLLVNIVDGKPEGVAVEYADCIIRILHWFAAHGISINQTLATKMSYNMNRPYKHGGK</sequence>
<evidence type="ECO:0008006" key="2">
    <source>
        <dbReference type="Google" id="ProtNLM"/>
    </source>
</evidence>
<dbReference type="SUPFAM" id="SSF101386">
    <property type="entry name" value="all-alpha NTP pyrophosphatases"/>
    <property type="match status" value="1"/>
</dbReference>
<dbReference type="Gene3D" id="1.10.287.1080">
    <property type="entry name" value="MazG-like"/>
    <property type="match status" value="1"/>
</dbReference>
<feature type="non-terminal residue" evidence="1">
    <location>
        <position position="118"/>
    </location>
</feature>